<dbReference type="GO" id="GO:0005829">
    <property type="term" value="C:cytosol"/>
    <property type="evidence" value="ECO:0007669"/>
    <property type="project" value="TreeGrafter"/>
</dbReference>
<evidence type="ECO:0000313" key="6">
    <source>
        <dbReference type="Proteomes" id="UP000051621"/>
    </source>
</evidence>
<dbReference type="PANTHER" id="PTHR11934">
    <property type="entry name" value="RIBOSE-5-PHOSPHATE ISOMERASE"/>
    <property type="match status" value="1"/>
</dbReference>
<comment type="caution">
    <text evidence="5">The sequence shown here is derived from an EMBL/GenBank/DDBJ whole genome shotgun (WGS) entry which is preliminary data.</text>
</comment>
<dbReference type="AlphaFoldDB" id="A0A0R1MAF4"/>
<evidence type="ECO:0000256" key="4">
    <source>
        <dbReference type="SAM" id="Phobius"/>
    </source>
</evidence>
<dbReference type="EMBL" id="AZEF01000027">
    <property type="protein sequence ID" value="KRL01195.1"/>
    <property type="molecule type" value="Genomic_DNA"/>
</dbReference>
<dbReference type="PATRIC" id="fig|1423731.3.peg.1374"/>
<dbReference type="GO" id="GO:0009052">
    <property type="term" value="P:pentose-phosphate shunt, non-oxidative branch"/>
    <property type="evidence" value="ECO:0007669"/>
    <property type="project" value="InterPro"/>
</dbReference>
<dbReference type="STRING" id="1423731.FC81_GL001336"/>
<organism evidence="5 6">
    <name type="scientific">Liquorilactobacillus capillatus DSM 19910</name>
    <dbReference type="NCBI Taxonomy" id="1423731"/>
    <lineage>
        <taxon>Bacteria</taxon>
        <taxon>Bacillati</taxon>
        <taxon>Bacillota</taxon>
        <taxon>Bacilli</taxon>
        <taxon>Lactobacillales</taxon>
        <taxon>Lactobacillaceae</taxon>
        <taxon>Liquorilactobacillus</taxon>
    </lineage>
</organism>
<keyword evidence="2 5" id="KW-0413">Isomerase</keyword>
<sequence length="259" mass="28486">MLIIIDSYHRIRYHSFVNIFLIFIIYEINIQKRGIFMETIIDVALNMLRPHMTVSLGGGSNVTKLACRIAETRNLPLTICTPSELTELKCQELGLTVKTLSQIGKLDLAFDGCDSVDYQLNLLKSGGGIHTSEKIYAQTAVNYIILAPAAKVTPLLNHHIPLTLEVITAAIPQVLQFTTRLGLRAVQRSGGGIASWARTPDGNQLIDCYAASWQNINELQTQLSQFNGVVSTSYFHQLASAIITDLGDKTSLITKGELA</sequence>
<keyword evidence="4" id="KW-0472">Membrane</keyword>
<name>A0A0R1MAF4_9LACO</name>
<gene>
    <name evidence="5" type="ORF">FC81_GL001336</name>
</gene>
<dbReference type="Proteomes" id="UP000051621">
    <property type="component" value="Unassembled WGS sequence"/>
</dbReference>
<dbReference type="EC" id="5.3.1.6" evidence="1"/>
<evidence type="ECO:0000256" key="3">
    <source>
        <dbReference type="ARBA" id="ARBA00029734"/>
    </source>
</evidence>
<keyword evidence="4" id="KW-0812">Transmembrane</keyword>
<feature type="transmembrane region" description="Helical" evidence="4">
    <location>
        <begin position="12"/>
        <end position="30"/>
    </location>
</feature>
<dbReference type="GO" id="GO:0004751">
    <property type="term" value="F:ribose-5-phosphate isomerase activity"/>
    <property type="evidence" value="ECO:0007669"/>
    <property type="project" value="UniProtKB-EC"/>
</dbReference>
<keyword evidence="4" id="KW-1133">Transmembrane helix</keyword>
<dbReference type="PANTHER" id="PTHR11934:SF0">
    <property type="entry name" value="RIBOSE-5-PHOSPHATE ISOMERASE"/>
    <property type="match status" value="1"/>
</dbReference>
<dbReference type="InterPro" id="IPR004788">
    <property type="entry name" value="Ribose5P_isomerase_type_A"/>
</dbReference>
<protein>
    <recommendedName>
        <fullName evidence="1">ribose-5-phosphate isomerase</fullName>
        <ecNumber evidence="1">5.3.1.6</ecNumber>
    </recommendedName>
    <alternativeName>
        <fullName evidence="3">Phosphoriboisomerase</fullName>
    </alternativeName>
</protein>
<dbReference type="SUPFAM" id="SSF75445">
    <property type="entry name" value="D-ribose-5-phosphate isomerase (RpiA), lid domain"/>
    <property type="match status" value="1"/>
</dbReference>
<dbReference type="InterPro" id="IPR037171">
    <property type="entry name" value="NagB/RpiA_transferase-like"/>
</dbReference>
<dbReference type="SUPFAM" id="SSF100950">
    <property type="entry name" value="NagB/RpiA/CoA transferase-like"/>
    <property type="match status" value="1"/>
</dbReference>
<dbReference type="GO" id="GO:0006014">
    <property type="term" value="P:D-ribose metabolic process"/>
    <property type="evidence" value="ECO:0007669"/>
    <property type="project" value="TreeGrafter"/>
</dbReference>
<dbReference type="Gene3D" id="3.30.70.260">
    <property type="match status" value="1"/>
</dbReference>
<proteinExistence type="predicted"/>
<evidence type="ECO:0000256" key="2">
    <source>
        <dbReference type="ARBA" id="ARBA00023235"/>
    </source>
</evidence>
<evidence type="ECO:0000256" key="1">
    <source>
        <dbReference type="ARBA" id="ARBA00011959"/>
    </source>
</evidence>
<dbReference type="Pfam" id="PF06026">
    <property type="entry name" value="Rib_5-P_isom_A"/>
    <property type="match status" value="1"/>
</dbReference>
<dbReference type="Gene3D" id="3.40.50.1360">
    <property type="match status" value="1"/>
</dbReference>
<evidence type="ECO:0000313" key="5">
    <source>
        <dbReference type="EMBL" id="KRL01195.1"/>
    </source>
</evidence>
<accession>A0A0R1MAF4</accession>
<keyword evidence="6" id="KW-1185">Reference proteome</keyword>
<reference evidence="5 6" key="1">
    <citation type="journal article" date="2015" name="Genome Announc.">
        <title>Expanding the biotechnology potential of lactobacilli through comparative genomics of 213 strains and associated genera.</title>
        <authorList>
            <person name="Sun Z."/>
            <person name="Harris H.M."/>
            <person name="McCann A."/>
            <person name="Guo C."/>
            <person name="Argimon S."/>
            <person name="Zhang W."/>
            <person name="Yang X."/>
            <person name="Jeffery I.B."/>
            <person name="Cooney J.C."/>
            <person name="Kagawa T.F."/>
            <person name="Liu W."/>
            <person name="Song Y."/>
            <person name="Salvetti E."/>
            <person name="Wrobel A."/>
            <person name="Rasinkangas P."/>
            <person name="Parkhill J."/>
            <person name="Rea M.C."/>
            <person name="O'Sullivan O."/>
            <person name="Ritari J."/>
            <person name="Douillard F.P."/>
            <person name="Paul Ross R."/>
            <person name="Yang R."/>
            <person name="Briner A.E."/>
            <person name="Felis G.E."/>
            <person name="de Vos W.M."/>
            <person name="Barrangou R."/>
            <person name="Klaenhammer T.R."/>
            <person name="Caufield P.W."/>
            <person name="Cui Y."/>
            <person name="Zhang H."/>
            <person name="O'Toole P.W."/>
        </authorList>
    </citation>
    <scope>NUCLEOTIDE SEQUENCE [LARGE SCALE GENOMIC DNA]</scope>
    <source>
        <strain evidence="5 6">DSM 19910</strain>
    </source>
</reference>